<reference evidence="2 3" key="1">
    <citation type="submission" date="2014-04" db="EMBL/GenBank/DDBJ databases">
        <title>A comprehensive comparison of genomes of Erythrobacter spp. strains.</title>
        <authorList>
            <person name="Zheng Q."/>
        </authorList>
    </citation>
    <scope>NUCLEOTIDE SEQUENCE [LARGE SCALE GENOMIC DNA]</scope>
    <source>
        <strain evidence="2 3">DSM 6997</strain>
    </source>
</reference>
<proteinExistence type="predicted"/>
<dbReference type="AlphaFoldDB" id="A0A074M2V0"/>
<name>A0A074M2V0_ERYLO</name>
<organism evidence="2 3">
    <name type="scientific">Erythrobacter longus</name>
    <dbReference type="NCBI Taxonomy" id="1044"/>
    <lineage>
        <taxon>Bacteria</taxon>
        <taxon>Pseudomonadati</taxon>
        <taxon>Pseudomonadota</taxon>
        <taxon>Alphaproteobacteria</taxon>
        <taxon>Sphingomonadales</taxon>
        <taxon>Erythrobacteraceae</taxon>
        <taxon>Erythrobacter/Porphyrobacter group</taxon>
        <taxon>Erythrobacter</taxon>
    </lineage>
</organism>
<sequence>MALILLFNIGALLGWLGSIVLRLDEPGAVLRMMLVGIVASLTAGLLANGGTFLGSLSLLGFGAGVGVTLPAIVGYYAFATRQA</sequence>
<protein>
    <submittedName>
        <fullName evidence="2">Uncharacterized protein</fullName>
    </submittedName>
</protein>
<feature type="transmembrane region" description="Helical" evidence="1">
    <location>
        <begin position="28"/>
        <end position="46"/>
    </location>
</feature>
<keyword evidence="1" id="KW-1133">Transmembrane helix</keyword>
<dbReference type="Proteomes" id="UP000027647">
    <property type="component" value="Unassembled WGS sequence"/>
</dbReference>
<gene>
    <name evidence="2" type="ORF">EH31_15405</name>
</gene>
<comment type="caution">
    <text evidence="2">The sequence shown here is derived from an EMBL/GenBank/DDBJ whole genome shotgun (WGS) entry which is preliminary data.</text>
</comment>
<feature type="transmembrane region" description="Helical" evidence="1">
    <location>
        <begin position="58"/>
        <end position="78"/>
    </location>
</feature>
<keyword evidence="1" id="KW-0812">Transmembrane</keyword>
<dbReference type="STRING" id="1044.EH31_15405"/>
<dbReference type="EMBL" id="JMIW01000007">
    <property type="protein sequence ID" value="KEO88821.1"/>
    <property type="molecule type" value="Genomic_DNA"/>
</dbReference>
<accession>A0A074M2V0</accession>
<dbReference type="RefSeq" id="WP_241765946.1">
    <property type="nucleotide sequence ID" value="NZ_JMIW01000007.1"/>
</dbReference>
<keyword evidence="1" id="KW-0472">Membrane</keyword>
<evidence type="ECO:0000256" key="1">
    <source>
        <dbReference type="SAM" id="Phobius"/>
    </source>
</evidence>
<keyword evidence="3" id="KW-1185">Reference proteome</keyword>
<evidence type="ECO:0000313" key="3">
    <source>
        <dbReference type="Proteomes" id="UP000027647"/>
    </source>
</evidence>
<evidence type="ECO:0000313" key="2">
    <source>
        <dbReference type="EMBL" id="KEO88821.1"/>
    </source>
</evidence>